<protein>
    <submittedName>
        <fullName evidence="1">Uncharacterized protein</fullName>
    </submittedName>
</protein>
<dbReference type="RefSeq" id="WP_021929776.1">
    <property type="nucleotide sequence ID" value="NZ_AP023322.1"/>
</dbReference>
<dbReference type="AlphaFoldDB" id="A0A7G1HQ22"/>
<proteinExistence type="predicted"/>
<keyword evidence="2" id="KW-1185">Reference proteome</keyword>
<organism evidence="1 2">
    <name type="scientific">Coprobacter secundus subsp. similis</name>
    <dbReference type="NCBI Taxonomy" id="2751153"/>
    <lineage>
        <taxon>Bacteria</taxon>
        <taxon>Pseudomonadati</taxon>
        <taxon>Bacteroidota</taxon>
        <taxon>Bacteroidia</taxon>
        <taxon>Bacteroidales</taxon>
        <taxon>Barnesiellaceae</taxon>
        <taxon>Coprobacter</taxon>
    </lineage>
</organism>
<accession>A0A7G1HQ22</accession>
<gene>
    <name evidence="1" type="ORF">Cop2CBH44_01380</name>
</gene>
<dbReference type="EMBL" id="AP023322">
    <property type="protein sequence ID" value="BCI61785.1"/>
    <property type="molecule type" value="Genomic_DNA"/>
</dbReference>
<dbReference type="Proteomes" id="UP000594042">
    <property type="component" value="Chromosome"/>
</dbReference>
<evidence type="ECO:0000313" key="2">
    <source>
        <dbReference type="Proteomes" id="UP000594042"/>
    </source>
</evidence>
<sequence length="171" mass="20141">MKNIYQHEIELKSIRIDNCQKKEFADQLTKLPYRGYDVEDLEDGRKIVITKPGGKNVYKTSQKEDFLVFIFDPVPSTLWQISHSQILEDVKAKVRENEDEAQKFLYLLKRTFVGEEPANFMDEIRALSFRSGEKPEALIKAYKWIWGQEDINYPNGKGRGMSWVEYEKLIK</sequence>
<name>A0A7G1HQ22_9BACT</name>
<reference evidence="2" key="1">
    <citation type="submission" date="2020-07" db="EMBL/GenBank/DDBJ databases">
        <title>Complete genome sequencing of Coprobacter sp. strain 2CBH44.</title>
        <authorList>
            <person name="Sakamoto M."/>
            <person name="Murakami T."/>
            <person name="Mori H."/>
        </authorList>
    </citation>
    <scope>NUCLEOTIDE SEQUENCE [LARGE SCALE GENOMIC DNA]</scope>
    <source>
        <strain evidence="2">2CBH44</strain>
    </source>
</reference>
<dbReference type="KEGG" id="copr:Cop2CBH44_01380"/>
<evidence type="ECO:0000313" key="1">
    <source>
        <dbReference type="EMBL" id="BCI61785.1"/>
    </source>
</evidence>